<dbReference type="PANTHER" id="PTHR46360:SF1">
    <property type="entry name" value="DISKS LARGE HOMOLOG 5"/>
    <property type="match status" value="1"/>
</dbReference>
<feature type="region of interest" description="Disordered" evidence="2">
    <location>
        <begin position="1265"/>
        <end position="1324"/>
    </location>
</feature>
<name>A0A6F9DAG5_9ASCI</name>
<feature type="compositionally biased region" description="Basic and acidic residues" evidence="2">
    <location>
        <begin position="538"/>
        <end position="549"/>
    </location>
</feature>
<dbReference type="Gene3D" id="3.40.50.300">
    <property type="entry name" value="P-loop containing nucleotide triphosphate hydrolases"/>
    <property type="match status" value="1"/>
</dbReference>
<feature type="compositionally biased region" description="Polar residues" evidence="2">
    <location>
        <begin position="1"/>
        <end position="17"/>
    </location>
</feature>
<feature type="compositionally biased region" description="Low complexity" evidence="2">
    <location>
        <begin position="822"/>
        <end position="831"/>
    </location>
</feature>
<dbReference type="Gene3D" id="2.30.42.10">
    <property type="match status" value="2"/>
</dbReference>
<dbReference type="InterPro" id="IPR008144">
    <property type="entry name" value="Guanylate_kin-like_dom"/>
</dbReference>
<feature type="region of interest" description="Disordered" evidence="2">
    <location>
        <begin position="755"/>
        <end position="950"/>
    </location>
</feature>
<feature type="coiled-coil region" evidence="1">
    <location>
        <begin position="312"/>
        <end position="395"/>
    </location>
</feature>
<feature type="region of interest" description="Disordered" evidence="2">
    <location>
        <begin position="1"/>
        <end position="21"/>
    </location>
</feature>
<dbReference type="SUPFAM" id="SSF50044">
    <property type="entry name" value="SH3-domain"/>
    <property type="match status" value="1"/>
</dbReference>
<feature type="compositionally biased region" description="Polar residues" evidence="2">
    <location>
        <begin position="908"/>
        <end position="927"/>
    </location>
</feature>
<dbReference type="InterPro" id="IPR053004">
    <property type="entry name" value="MAGUK_Signaling_Regulators"/>
</dbReference>
<feature type="compositionally biased region" description="Polar residues" evidence="2">
    <location>
        <begin position="812"/>
        <end position="821"/>
    </location>
</feature>
<organism evidence="5">
    <name type="scientific">Phallusia mammillata</name>
    <dbReference type="NCBI Taxonomy" id="59560"/>
    <lineage>
        <taxon>Eukaryota</taxon>
        <taxon>Metazoa</taxon>
        <taxon>Chordata</taxon>
        <taxon>Tunicata</taxon>
        <taxon>Ascidiacea</taxon>
        <taxon>Phlebobranchia</taxon>
        <taxon>Ascidiidae</taxon>
        <taxon>Phallusia</taxon>
    </lineage>
</organism>
<feature type="compositionally biased region" description="Polar residues" evidence="2">
    <location>
        <begin position="891"/>
        <end position="900"/>
    </location>
</feature>
<accession>A0A6F9DAG5</accession>
<feature type="compositionally biased region" description="Basic residues" evidence="2">
    <location>
        <begin position="1285"/>
        <end position="1296"/>
    </location>
</feature>
<feature type="domain" description="Guanylate kinase-like" evidence="3">
    <location>
        <begin position="1408"/>
        <end position="1501"/>
    </location>
</feature>
<dbReference type="SUPFAM" id="SSF52540">
    <property type="entry name" value="P-loop containing nucleoside triphosphate hydrolases"/>
    <property type="match status" value="1"/>
</dbReference>
<dbReference type="PANTHER" id="PTHR46360">
    <property type="entry name" value="DISKS LARGE HOMOLOG 5"/>
    <property type="match status" value="1"/>
</dbReference>
<feature type="domain" description="PDZ" evidence="4">
    <location>
        <begin position="953"/>
        <end position="1021"/>
    </location>
</feature>
<dbReference type="InterPro" id="IPR036028">
    <property type="entry name" value="SH3-like_dom_sf"/>
</dbReference>
<dbReference type="GO" id="GO:0005886">
    <property type="term" value="C:plasma membrane"/>
    <property type="evidence" value="ECO:0007669"/>
    <property type="project" value="TreeGrafter"/>
</dbReference>
<dbReference type="InterPro" id="IPR027417">
    <property type="entry name" value="P-loop_NTPase"/>
</dbReference>
<feature type="compositionally biased region" description="Basic residues" evidence="2">
    <location>
        <begin position="720"/>
        <end position="730"/>
    </location>
</feature>
<dbReference type="SMART" id="SM00228">
    <property type="entry name" value="PDZ"/>
    <property type="match status" value="3"/>
</dbReference>
<feature type="compositionally biased region" description="Basic residues" evidence="2">
    <location>
        <begin position="582"/>
        <end position="603"/>
    </location>
</feature>
<feature type="compositionally biased region" description="Low complexity" evidence="2">
    <location>
        <begin position="1271"/>
        <end position="1284"/>
    </location>
</feature>
<evidence type="ECO:0000259" key="4">
    <source>
        <dbReference type="PROSITE" id="PS50106"/>
    </source>
</evidence>
<dbReference type="InterPro" id="IPR036034">
    <property type="entry name" value="PDZ_sf"/>
</dbReference>
<dbReference type="InterPro" id="IPR001478">
    <property type="entry name" value="PDZ"/>
</dbReference>
<feature type="region of interest" description="Disordered" evidence="2">
    <location>
        <begin position="534"/>
        <end position="739"/>
    </location>
</feature>
<evidence type="ECO:0000313" key="5">
    <source>
        <dbReference type="EMBL" id="CAB3238221.1"/>
    </source>
</evidence>
<reference evidence="5" key="1">
    <citation type="submission" date="2020-04" db="EMBL/GenBank/DDBJ databases">
        <authorList>
            <person name="Neveu A P."/>
        </authorList>
    </citation>
    <scope>NUCLEOTIDE SEQUENCE</scope>
    <source>
        <tissue evidence="5">Whole embryo</tissue>
    </source>
</reference>
<feature type="compositionally biased region" description="Polar residues" evidence="2">
    <location>
        <begin position="832"/>
        <end position="863"/>
    </location>
</feature>
<feature type="coiled-coil region" evidence="1">
    <location>
        <begin position="31"/>
        <end position="93"/>
    </location>
</feature>
<dbReference type="CDD" id="cd11860">
    <property type="entry name" value="SH3_DLG5"/>
    <property type="match status" value="1"/>
</dbReference>
<dbReference type="EMBL" id="LR784540">
    <property type="protein sequence ID" value="CAB3238221.1"/>
    <property type="molecule type" value="mRNA"/>
</dbReference>
<dbReference type="GO" id="GO:0035331">
    <property type="term" value="P:negative regulation of hippo signaling"/>
    <property type="evidence" value="ECO:0007669"/>
    <property type="project" value="TreeGrafter"/>
</dbReference>
<feature type="compositionally biased region" description="Basic and acidic residues" evidence="2">
    <location>
        <begin position="759"/>
        <end position="782"/>
    </location>
</feature>
<protein>
    <submittedName>
        <fullName evidence="5">Disks large homolog 5-like</fullName>
    </submittedName>
</protein>
<feature type="compositionally biased region" description="Low complexity" evidence="2">
    <location>
        <begin position="606"/>
        <end position="619"/>
    </location>
</feature>
<feature type="compositionally biased region" description="Basic and acidic residues" evidence="2">
    <location>
        <begin position="556"/>
        <end position="568"/>
    </location>
</feature>
<feature type="compositionally biased region" description="Polar residues" evidence="2">
    <location>
        <begin position="783"/>
        <end position="805"/>
    </location>
</feature>
<feature type="compositionally biased region" description="Low complexity" evidence="2">
    <location>
        <begin position="928"/>
        <end position="940"/>
    </location>
</feature>
<evidence type="ECO:0000259" key="3">
    <source>
        <dbReference type="PROSITE" id="PS50052"/>
    </source>
</evidence>
<feature type="domain" description="PDZ" evidence="4">
    <location>
        <begin position="1109"/>
        <end position="1179"/>
    </location>
</feature>
<gene>
    <name evidence="5" type="primary">Dlg5</name>
</gene>
<dbReference type="InterPro" id="IPR035537">
    <property type="entry name" value="DLG5_SH3"/>
</dbReference>
<dbReference type="Pfam" id="PF00595">
    <property type="entry name" value="PDZ"/>
    <property type="match status" value="1"/>
</dbReference>
<proteinExistence type="evidence at transcript level"/>
<evidence type="ECO:0000256" key="2">
    <source>
        <dbReference type="SAM" id="MobiDB-lite"/>
    </source>
</evidence>
<dbReference type="PROSITE" id="PS50106">
    <property type="entry name" value="PDZ"/>
    <property type="match status" value="2"/>
</dbReference>
<feature type="compositionally biased region" description="Polar residues" evidence="2">
    <location>
        <begin position="657"/>
        <end position="671"/>
    </location>
</feature>
<keyword evidence="1" id="KW-0175">Coiled coil</keyword>
<sequence length="1519" mass="170469">MSTTPSTEESSNLTSGENGDLLSFGEQVYSQNQFQTELAALQQTVQQKEMELADLTVKHQSTLSDRNLIESELKKMQEKVVAADNKLTEFKAETEAFLRQSQSDQQELAMMRRRSLVGGGGQIITQMYETILQRYEQLSSSHEELRRKFAEESESRSKIQKQLENVTMQNPDKESMIRQLELMNERMESLQKDLARVRDERTKYKREYALVMSERDSVHQDMNKLQDDLSEKETELKHSILEKQKFQEELETTKNQLLSLQRGSTSSVDISGLKQELYVAQCERKQALLEKEVQLQEAYNARKAHEIAMETIELTSREKEALRAKLEITKQELIEARSEAEAATRWRKLAFSERDKLGIELEESRKNCDIIKEERERLVKRLEEAVKEHDSTKETKNKILGELREMQTRIELTHNGNTHSHDSAIDAGDWDGLSQDVALRQRRFVRQLPRQRDVTVEMCPFVKNSICDGILNGDRLVAVNNVSVAEKTIYQVNEMLSQNDVCELKLERSFTVHEHVGSHDNMIDQLENGYGLSHKQGRREEWEFDEKSTGDLSPRSNERSPDYKHGNKSDYTSSHPTNKAPVKMRKNKKPSSSRFPWTRKNRNKSSTDTSSTGGSNRGTWPRLDSQSLTNVLAGNGGGGGQGRLSVFTPKPRPRPQINFNTFTPPSGNSAGHTPPTAIRGQPSMTSATPTPDDANFHDHVRVPSSPPSVVSQPVVPIRSSRTHGKGRMKRPQSAPMGPSQSIFYTAVNINNNNIVAPNHWKDTGNTDNTEKSSNRDHPKSIESSHGSRPSVSTSPDIQLPVTPSSERPKFSYNRQQSYPEASSQKSMSSASIVTPQTARSRNAYSLPRPSNGSRTISVSSSHVNRSRTIDMHKRIRMPSDASVGHRPSEIGSITISSDRSTPLLFQPSPDSSAVATGSSRSTSQTDASMSSLSVESGLSTRSRKLPPGTDARYVSMIKGSEPIGISIVKSGDNSGIYVSRVTEHSLAAKAGLEYGDQLLEYNGINLRNAREEQARVIMSQTQTGDNIKILAQYNPEKYKQSIENNLTNTLGVAQPAMRDVPQLIVDEREEGTITPDATPRASPHVEETLRSQRLSEPRYVFLSGGCGHVKLVGGNAYGIYVASVQSNEDTLTPSASDLKVGDRIIEFNSVRFENTTLEGASIMTSQATKSASLCVMYEPNKYKQIYATPGDHFYVRALFDHMSERDNALRFKRNSILLVENTFPDYTIGHWVAWLVDEQGERSTRGRIPSKLAVEKDNSSLVIDDVTSTTGSNSGKRLSGSGRRSFFKRRKPHRTSSRSSGDVHLNKSVSETSIESAAEPGSDHTVAYQVVEKHNSDTRRPVIVFGPHSVGVVERLARDHPSQFVKCSNEQMRSEDHESEIISTRFEMGETLALTGDILRRTMSQFPDRHVLLELSVDAIDRLHKMQIYPIIIFIKYQSSKKIKESQDRLYREKLSGKQCKEIMEKSNIVERKLMSTYYGTVCINGGTSPTVAGKVAKVVSHEHTKVLWLPSNNSPLRY</sequence>
<dbReference type="SUPFAM" id="SSF50156">
    <property type="entry name" value="PDZ domain-like"/>
    <property type="match status" value="3"/>
</dbReference>
<dbReference type="PROSITE" id="PS50052">
    <property type="entry name" value="GUANYLATE_KINASE_2"/>
    <property type="match status" value="1"/>
</dbReference>
<dbReference type="Gene3D" id="2.30.30.40">
    <property type="entry name" value="SH3 Domains"/>
    <property type="match status" value="1"/>
</dbReference>
<feature type="coiled-coil region" evidence="1">
    <location>
        <begin position="128"/>
        <end position="263"/>
    </location>
</feature>
<feature type="compositionally biased region" description="Low complexity" evidence="2">
    <location>
        <begin position="707"/>
        <end position="719"/>
    </location>
</feature>
<evidence type="ECO:0000256" key="1">
    <source>
        <dbReference type="SAM" id="Coils"/>
    </source>
</evidence>